<evidence type="ECO:0000313" key="3">
    <source>
        <dbReference type="Proteomes" id="UP000189703"/>
    </source>
</evidence>
<dbReference type="Pfam" id="PF03732">
    <property type="entry name" value="Retrotrans_gag"/>
    <property type="match status" value="1"/>
</dbReference>
<dbReference type="PANTHER" id="PTHR33223">
    <property type="entry name" value="CCHC-TYPE DOMAIN-CONTAINING PROTEIN"/>
    <property type="match status" value="1"/>
</dbReference>
<dbReference type="Proteomes" id="UP000189703">
    <property type="component" value="Unplaced"/>
</dbReference>
<sequence>MGDPEQLPSRVHELEHRVTETNSEVREIKDEIRELRRLMEMFLSNRERNADEAAATSNRQPDPLESSNEQQTTGQGATIIPKYSRLEFPSYNGNGDPLGWLHRCEQFFRNQRTDDRDKVSLAAFHLTEEAQLWFYRLEQEEPGLGWAQFKSYCLLRFGPPLTSNPLGELINLKQTGTVAEYQRQFQTLLARASFVRPDQQVDMFTAGLSEPLRVDVEMQNPPNLVTAMNLARAFERKLQLRRGTISKGRPSTSWAPPRSTVANPLPSANRE</sequence>
<evidence type="ECO:0000259" key="2">
    <source>
        <dbReference type="Pfam" id="PF03732"/>
    </source>
</evidence>
<dbReference type="KEGG" id="nnu:104602705"/>
<dbReference type="OMA" id="AWIRKAN"/>
<feature type="region of interest" description="Disordered" evidence="1">
    <location>
        <begin position="245"/>
        <end position="271"/>
    </location>
</feature>
<dbReference type="InParanoid" id="A0A1U8APH0"/>
<dbReference type="RefSeq" id="XP_010264784.1">
    <property type="nucleotide sequence ID" value="XM_010266482.1"/>
</dbReference>
<keyword evidence="3" id="KW-1185">Reference proteome</keyword>
<feature type="compositionally biased region" description="Basic and acidic residues" evidence="1">
    <location>
        <begin position="10"/>
        <end position="22"/>
    </location>
</feature>
<protein>
    <submittedName>
        <fullName evidence="4">Uncharacterized protein LOC104602705</fullName>
    </submittedName>
</protein>
<feature type="region of interest" description="Disordered" evidence="1">
    <location>
        <begin position="47"/>
        <end position="78"/>
    </location>
</feature>
<feature type="region of interest" description="Disordered" evidence="1">
    <location>
        <begin position="1"/>
        <end position="22"/>
    </location>
</feature>
<accession>A0A1U8APH0</accession>
<evidence type="ECO:0000313" key="4">
    <source>
        <dbReference type="RefSeq" id="XP_010264784.1"/>
    </source>
</evidence>
<organism evidence="3 4">
    <name type="scientific">Nelumbo nucifera</name>
    <name type="common">Sacred lotus</name>
    <dbReference type="NCBI Taxonomy" id="4432"/>
    <lineage>
        <taxon>Eukaryota</taxon>
        <taxon>Viridiplantae</taxon>
        <taxon>Streptophyta</taxon>
        <taxon>Embryophyta</taxon>
        <taxon>Tracheophyta</taxon>
        <taxon>Spermatophyta</taxon>
        <taxon>Magnoliopsida</taxon>
        <taxon>Proteales</taxon>
        <taxon>Nelumbonaceae</taxon>
        <taxon>Nelumbo</taxon>
    </lineage>
</organism>
<dbReference type="GeneID" id="104602705"/>
<gene>
    <name evidence="4" type="primary">LOC104602705</name>
</gene>
<dbReference type="eggNOG" id="ENOG502R1ZZ">
    <property type="taxonomic scope" value="Eukaryota"/>
</dbReference>
<feature type="compositionally biased region" description="Polar residues" evidence="1">
    <location>
        <begin position="55"/>
        <end position="76"/>
    </location>
</feature>
<name>A0A1U8APH0_NELNU</name>
<feature type="domain" description="Retrotransposon gag" evidence="2">
    <location>
        <begin position="121"/>
        <end position="209"/>
    </location>
</feature>
<proteinExistence type="predicted"/>
<dbReference type="OrthoDB" id="1749531at2759"/>
<dbReference type="InterPro" id="IPR005162">
    <property type="entry name" value="Retrotrans_gag_dom"/>
</dbReference>
<dbReference type="AlphaFoldDB" id="A0A1U8APH0"/>
<reference evidence="4" key="1">
    <citation type="submission" date="2025-08" db="UniProtKB">
        <authorList>
            <consortium name="RefSeq"/>
        </authorList>
    </citation>
    <scope>IDENTIFICATION</scope>
</reference>
<evidence type="ECO:0000256" key="1">
    <source>
        <dbReference type="SAM" id="MobiDB-lite"/>
    </source>
</evidence>
<dbReference type="PANTHER" id="PTHR33223:SF6">
    <property type="entry name" value="CCHC-TYPE DOMAIN-CONTAINING PROTEIN"/>
    <property type="match status" value="1"/>
</dbReference>